<evidence type="ECO:0000313" key="3">
    <source>
        <dbReference type="EMBL" id="MEQ0561423.1"/>
    </source>
</evidence>
<dbReference type="RefSeq" id="WP_348952645.1">
    <property type="nucleotide sequence ID" value="NZ_JBDZYD010000007.1"/>
</dbReference>
<sequence>MNISEEELEQRLRELFADERLDLPPPSGAAPVIVAGARRRRRRRHAVQAVTGVAAAAVVVAGGLAMLRLHTEDSTAVMSADGGTLGVAPPENLTPGRTPQPSPSTPGPTGTQSMAGSVPPGAPASKPSRPPSAAQPSRLPDVTTGPLLAADGFGKLKLGMSQADAAQVVTLTETTATPACTIYQAQGAGVPAPATVVISKSVGVVTVSPDGPAHTAEGVGVGSTKEQVLAAYPTAKQDPNGVVAPASESATYSFRLGESGVVQTTLASITQDCAG</sequence>
<dbReference type="EMBL" id="JBDZYD010000010">
    <property type="protein sequence ID" value="MEQ0562653.1"/>
    <property type="molecule type" value="Genomic_DNA"/>
</dbReference>
<dbReference type="EMBL" id="JBDZYD010000007">
    <property type="protein sequence ID" value="MEQ0561423.1"/>
    <property type="molecule type" value="Genomic_DNA"/>
</dbReference>
<accession>A0ABV0LK14</accession>
<dbReference type="Proteomes" id="UP001440984">
    <property type="component" value="Unassembled WGS sequence"/>
</dbReference>
<evidence type="ECO:0000256" key="1">
    <source>
        <dbReference type="SAM" id="MobiDB-lite"/>
    </source>
</evidence>
<protein>
    <submittedName>
        <fullName evidence="4">Uncharacterized protein</fullName>
    </submittedName>
</protein>
<keyword evidence="5" id="KW-1185">Reference proteome</keyword>
<keyword evidence="2" id="KW-1133">Transmembrane helix</keyword>
<keyword evidence="2" id="KW-0812">Transmembrane</keyword>
<evidence type="ECO:0000256" key="2">
    <source>
        <dbReference type="SAM" id="Phobius"/>
    </source>
</evidence>
<name>A0ABV0LK14_9PSEU</name>
<organism evidence="4 5">
    <name type="scientific">Amycolatopsis melonis</name>
    <dbReference type="NCBI Taxonomy" id="3156488"/>
    <lineage>
        <taxon>Bacteria</taxon>
        <taxon>Bacillati</taxon>
        <taxon>Actinomycetota</taxon>
        <taxon>Actinomycetes</taxon>
        <taxon>Pseudonocardiales</taxon>
        <taxon>Pseudonocardiaceae</taxon>
        <taxon>Amycolatopsis</taxon>
    </lineage>
</organism>
<evidence type="ECO:0000313" key="5">
    <source>
        <dbReference type="Proteomes" id="UP001440984"/>
    </source>
</evidence>
<feature type="transmembrane region" description="Helical" evidence="2">
    <location>
        <begin position="46"/>
        <end position="67"/>
    </location>
</feature>
<feature type="compositionally biased region" description="Low complexity" evidence="1">
    <location>
        <begin position="123"/>
        <end position="140"/>
    </location>
</feature>
<comment type="caution">
    <text evidence="4">The sequence shown here is derived from an EMBL/GenBank/DDBJ whole genome shotgun (WGS) entry which is preliminary data.</text>
</comment>
<feature type="region of interest" description="Disordered" evidence="1">
    <location>
        <begin position="80"/>
        <end position="146"/>
    </location>
</feature>
<keyword evidence="2" id="KW-0472">Membrane</keyword>
<gene>
    <name evidence="3" type="ORF">ABJI51_20250</name>
    <name evidence="4" type="ORF">ABJI51_26530</name>
</gene>
<proteinExistence type="predicted"/>
<evidence type="ECO:0000313" key="4">
    <source>
        <dbReference type="EMBL" id="MEQ0562653.1"/>
    </source>
</evidence>
<reference evidence="4 5" key="1">
    <citation type="submission" date="2024-05" db="EMBL/GenBank/DDBJ databases">
        <authorList>
            <person name="Zhao H."/>
            <person name="Xu Y."/>
            <person name="Lin S."/>
            <person name="Spain J.C."/>
            <person name="Zhou N.-Y."/>
        </authorList>
    </citation>
    <scope>NUCLEOTIDE SEQUENCE [LARGE SCALE GENOMIC DNA]</scope>
    <source>
        <strain evidence="4 5">NEAU-NG30</strain>
    </source>
</reference>